<evidence type="ECO:0000256" key="3">
    <source>
        <dbReference type="ARBA" id="ARBA00022475"/>
    </source>
</evidence>
<evidence type="ECO:0000313" key="10">
    <source>
        <dbReference type="Proteomes" id="UP000231553"/>
    </source>
</evidence>
<evidence type="ECO:0000256" key="4">
    <source>
        <dbReference type="ARBA" id="ARBA00022692"/>
    </source>
</evidence>
<feature type="transmembrane region" description="Helical" evidence="7">
    <location>
        <begin position="135"/>
        <end position="153"/>
    </location>
</feature>
<evidence type="ECO:0000256" key="6">
    <source>
        <dbReference type="ARBA" id="ARBA00023136"/>
    </source>
</evidence>
<feature type="transmembrane region" description="Helical" evidence="7">
    <location>
        <begin position="46"/>
        <end position="70"/>
    </location>
</feature>
<dbReference type="GO" id="GO:0005886">
    <property type="term" value="C:plasma membrane"/>
    <property type="evidence" value="ECO:0007669"/>
    <property type="project" value="UniProtKB-SubCell"/>
</dbReference>
<comment type="function">
    <text evidence="7">Part of the tripartite ATP-independent periplasmic (TRAP) transport system.</text>
</comment>
<evidence type="ECO:0000256" key="1">
    <source>
        <dbReference type="ARBA" id="ARBA00004651"/>
    </source>
</evidence>
<protein>
    <recommendedName>
        <fullName evidence="7">TRAP transporter small permease protein</fullName>
    </recommendedName>
</protein>
<evidence type="ECO:0000259" key="8">
    <source>
        <dbReference type="Pfam" id="PF04290"/>
    </source>
</evidence>
<dbReference type="Pfam" id="PF04290">
    <property type="entry name" value="DctQ"/>
    <property type="match status" value="1"/>
</dbReference>
<evidence type="ECO:0000256" key="5">
    <source>
        <dbReference type="ARBA" id="ARBA00022989"/>
    </source>
</evidence>
<feature type="transmembrane region" description="Helical" evidence="7">
    <location>
        <begin position="12"/>
        <end position="34"/>
    </location>
</feature>
<evidence type="ECO:0000313" key="9">
    <source>
        <dbReference type="EMBL" id="PJE37533.1"/>
    </source>
</evidence>
<keyword evidence="7" id="KW-0997">Cell inner membrane</keyword>
<comment type="similarity">
    <text evidence="7">Belongs to the TRAP transporter small permease family.</text>
</comment>
<keyword evidence="2 7" id="KW-0813">Transport</keyword>
<keyword evidence="10" id="KW-1185">Reference proteome</keyword>
<keyword evidence="5 7" id="KW-1133">Transmembrane helix</keyword>
<gene>
    <name evidence="9" type="ORF">CVM52_06585</name>
</gene>
<dbReference type="Proteomes" id="UP000231553">
    <property type="component" value="Unassembled WGS sequence"/>
</dbReference>
<keyword evidence="3" id="KW-1003">Cell membrane</keyword>
<feature type="transmembrane region" description="Helical" evidence="7">
    <location>
        <begin position="91"/>
        <end position="115"/>
    </location>
</feature>
<name>A0A2M8J432_9RHOB</name>
<evidence type="ECO:0000256" key="2">
    <source>
        <dbReference type="ARBA" id="ARBA00022448"/>
    </source>
</evidence>
<evidence type="ECO:0000256" key="7">
    <source>
        <dbReference type="RuleBase" id="RU369079"/>
    </source>
</evidence>
<dbReference type="RefSeq" id="WP_100161714.1">
    <property type="nucleotide sequence ID" value="NZ_PGTB01000013.1"/>
</dbReference>
<keyword evidence="4 7" id="KW-0812">Transmembrane</keyword>
<dbReference type="AlphaFoldDB" id="A0A2M8J432"/>
<dbReference type="EMBL" id="PGTB01000013">
    <property type="protein sequence ID" value="PJE37533.1"/>
    <property type="molecule type" value="Genomic_DNA"/>
</dbReference>
<comment type="subunit">
    <text evidence="7">The complex comprises the extracytoplasmic solute receptor protein and the two transmembrane proteins.</text>
</comment>
<reference evidence="9 10" key="1">
    <citation type="journal article" date="2018" name="Int. J. Syst. Evol. Microbiol.">
        <title>Pseudooceanicola lipolyticus sp. nov., a marine alphaproteobacterium, reclassification of Oceanicola flagellatus as Pseudooceanicola flagellatus comb. nov. and emended description of the genus Pseudooceanicola.</title>
        <authorList>
            <person name="Huang M.-M."/>
            <person name="Guo L.-L."/>
            <person name="Wu Y.-H."/>
            <person name="Lai Q.-L."/>
            <person name="Shao Z.-Z."/>
            <person name="Wang C.-S."/>
            <person name="Wu M."/>
            <person name="Xu X.-W."/>
        </authorList>
    </citation>
    <scope>NUCLEOTIDE SEQUENCE [LARGE SCALE GENOMIC DNA]</scope>
    <source>
        <strain evidence="9 10">157</strain>
    </source>
</reference>
<feature type="domain" description="Tripartite ATP-independent periplasmic transporters DctQ component" evidence="8">
    <location>
        <begin position="28"/>
        <end position="159"/>
    </location>
</feature>
<organism evidence="9 10">
    <name type="scientific">Pseudooceanicola lipolyticus</name>
    <dbReference type="NCBI Taxonomy" id="2029104"/>
    <lineage>
        <taxon>Bacteria</taxon>
        <taxon>Pseudomonadati</taxon>
        <taxon>Pseudomonadota</taxon>
        <taxon>Alphaproteobacteria</taxon>
        <taxon>Rhodobacterales</taxon>
        <taxon>Paracoccaceae</taxon>
        <taxon>Pseudooceanicola</taxon>
    </lineage>
</organism>
<dbReference type="InterPro" id="IPR055348">
    <property type="entry name" value="DctQ"/>
</dbReference>
<dbReference type="OrthoDB" id="8030921at2"/>
<comment type="caution">
    <text evidence="9">The sequence shown here is derived from an EMBL/GenBank/DDBJ whole genome shotgun (WGS) entry which is preliminary data.</text>
</comment>
<accession>A0A2M8J432</accession>
<keyword evidence="6 7" id="KW-0472">Membrane</keyword>
<proteinExistence type="inferred from homology"/>
<dbReference type="GO" id="GO:0022857">
    <property type="term" value="F:transmembrane transporter activity"/>
    <property type="evidence" value="ECO:0007669"/>
    <property type="project" value="UniProtKB-UniRule"/>
</dbReference>
<sequence length="170" mass="18291">MPRIPVGPIWTGFIRSLFALGAVYLGLIVIGTLWDVIARAIPQLHAPVWLSTVIEFGLPSSAMLAAPWLVRTRGHVAMELINAALSARQRKALLAFTDLAAAGICLFVARYAGLAGLDSFERGEVAVRAVDVPRWYLYAILCSGLTLCAIEFLRHAVLAACSTAPEETTS</sequence>
<comment type="subcellular location">
    <subcellularLocation>
        <location evidence="7">Cell inner membrane</location>
        <topology evidence="7">Multi-pass membrane protein</topology>
    </subcellularLocation>
    <subcellularLocation>
        <location evidence="1">Cell membrane</location>
        <topology evidence="1">Multi-pass membrane protein</topology>
    </subcellularLocation>
</comment>